<reference evidence="2 3" key="1">
    <citation type="submission" date="2018-10" db="EMBL/GenBank/DDBJ databases">
        <title>Draft Genome Sequence of Anaerotignum sp. KCTC 15736.</title>
        <authorList>
            <person name="Choi S.H."/>
            <person name="Kim J.S."/>
            <person name="Kang S.W."/>
            <person name="Lee J.S."/>
            <person name="Park S.H."/>
        </authorList>
    </citation>
    <scope>NUCLEOTIDE SEQUENCE [LARGE SCALE GENOMIC DNA]</scope>
    <source>
        <strain evidence="2 3">KCTC 15736</strain>
    </source>
</reference>
<feature type="compositionally biased region" description="Low complexity" evidence="1">
    <location>
        <begin position="151"/>
        <end position="164"/>
    </location>
</feature>
<feature type="compositionally biased region" description="Acidic residues" evidence="1">
    <location>
        <begin position="208"/>
        <end position="217"/>
    </location>
</feature>
<protein>
    <submittedName>
        <fullName evidence="2">Uncharacterized protein</fullName>
    </submittedName>
</protein>
<dbReference type="AlphaFoldDB" id="A0A401LCL2"/>
<comment type="caution">
    <text evidence="2">The sequence shown here is derived from an EMBL/GenBank/DDBJ whole genome shotgun (WGS) entry which is preliminary data.</text>
</comment>
<evidence type="ECO:0000313" key="2">
    <source>
        <dbReference type="EMBL" id="GCB29297.1"/>
    </source>
</evidence>
<feature type="region of interest" description="Disordered" evidence="1">
    <location>
        <begin position="125"/>
        <end position="217"/>
    </location>
</feature>
<dbReference type="Proteomes" id="UP000287361">
    <property type="component" value="Unassembled WGS sequence"/>
</dbReference>
<accession>A0A401LCL2</accession>
<evidence type="ECO:0000256" key="1">
    <source>
        <dbReference type="SAM" id="MobiDB-lite"/>
    </source>
</evidence>
<keyword evidence="3" id="KW-1185">Reference proteome</keyword>
<feature type="compositionally biased region" description="Polar residues" evidence="1">
    <location>
        <begin position="141"/>
        <end position="150"/>
    </location>
</feature>
<feature type="compositionally biased region" description="Acidic residues" evidence="1">
    <location>
        <begin position="186"/>
        <end position="201"/>
    </location>
</feature>
<name>A0A401LCL2_9FIRM</name>
<sequence length="217" mass="24790">MSQKRSTLLIWAAVIFILIVTCLITDRNNLAERTLYSSQEEMQSALQDTFVYYTARGERQAWSIHGDTAIQTYENGAVFSYTITKWRPQRGALTLTLDTTTQKESLFVSLDGSLFDQHKHVFRREEQLASSDRSAKRKPVSGQNQPAAQNKPSEQSKSSEQSKPAETTPTPVYTAPKSQKKPELPDCGDYESYEDFMDDWDGYMPDGSDAEDYWEDW</sequence>
<evidence type="ECO:0000313" key="3">
    <source>
        <dbReference type="Proteomes" id="UP000287361"/>
    </source>
</evidence>
<organism evidence="2 3">
    <name type="scientific">Anaerotignum faecicola</name>
    <dbReference type="NCBI Taxonomy" id="2358141"/>
    <lineage>
        <taxon>Bacteria</taxon>
        <taxon>Bacillati</taxon>
        <taxon>Bacillota</taxon>
        <taxon>Clostridia</taxon>
        <taxon>Lachnospirales</taxon>
        <taxon>Anaerotignaceae</taxon>
        <taxon>Anaerotignum</taxon>
    </lineage>
</organism>
<proteinExistence type="predicted"/>
<gene>
    <name evidence="2" type="ORF">KGMB03357_09580</name>
</gene>
<dbReference type="EMBL" id="BHVZ01000001">
    <property type="protein sequence ID" value="GCB29297.1"/>
    <property type="molecule type" value="Genomic_DNA"/>
</dbReference>